<dbReference type="FunFam" id="1.10.132.20:FF:000001">
    <property type="entry name" value="Ribosome-recycling factor"/>
    <property type="match status" value="1"/>
</dbReference>
<evidence type="ECO:0000313" key="9">
    <source>
        <dbReference type="Proteomes" id="UP000179102"/>
    </source>
</evidence>
<evidence type="ECO:0000256" key="3">
    <source>
        <dbReference type="ARBA" id="ARBA00022490"/>
    </source>
</evidence>
<dbReference type="HAMAP" id="MF_00040">
    <property type="entry name" value="RRF"/>
    <property type="match status" value="1"/>
</dbReference>
<evidence type="ECO:0000256" key="6">
    <source>
        <dbReference type="SAM" id="MobiDB-lite"/>
    </source>
</evidence>
<dbReference type="GO" id="GO:0043023">
    <property type="term" value="F:ribosomal large subunit binding"/>
    <property type="evidence" value="ECO:0007669"/>
    <property type="project" value="TreeGrafter"/>
</dbReference>
<feature type="domain" description="Ribosome recycling factor" evidence="7">
    <location>
        <begin position="18"/>
        <end position="180"/>
    </location>
</feature>
<dbReference type="NCBIfam" id="TIGR00496">
    <property type="entry name" value="frr"/>
    <property type="match status" value="1"/>
</dbReference>
<dbReference type="CDD" id="cd00520">
    <property type="entry name" value="RRF"/>
    <property type="match status" value="1"/>
</dbReference>
<comment type="function">
    <text evidence="5">Responsible for the release of ribosomes from messenger RNA at the termination of protein biosynthesis. May increase the efficiency of translation by recycling ribosomes from one round of translation to another.</text>
</comment>
<evidence type="ECO:0000313" key="8">
    <source>
        <dbReference type="EMBL" id="OGD87311.1"/>
    </source>
</evidence>
<protein>
    <recommendedName>
        <fullName evidence="5">Ribosome-recycling factor</fullName>
        <shortName evidence="5">RRF</shortName>
    </recommendedName>
    <alternativeName>
        <fullName evidence="5">Ribosome-releasing factor</fullName>
    </alternativeName>
</protein>
<proteinExistence type="inferred from homology"/>
<reference evidence="8 9" key="1">
    <citation type="journal article" date="2016" name="Nat. Commun.">
        <title>Thousands of microbial genomes shed light on interconnected biogeochemical processes in an aquifer system.</title>
        <authorList>
            <person name="Anantharaman K."/>
            <person name="Brown C.T."/>
            <person name="Hug L.A."/>
            <person name="Sharon I."/>
            <person name="Castelle C.J."/>
            <person name="Probst A.J."/>
            <person name="Thomas B.C."/>
            <person name="Singh A."/>
            <person name="Wilkins M.J."/>
            <person name="Karaoz U."/>
            <person name="Brodie E.L."/>
            <person name="Williams K.H."/>
            <person name="Hubbard S.S."/>
            <person name="Banfield J.F."/>
        </authorList>
    </citation>
    <scope>NUCLEOTIDE SEQUENCE [LARGE SCALE GENOMIC DNA]</scope>
</reference>
<keyword evidence="4 5" id="KW-0648">Protein biosynthesis</keyword>
<dbReference type="InterPro" id="IPR002661">
    <property type="entry name" value="Ribosome_recyc_fac"/>
</dbReference>
<dbReference type="Gene3D" id="3.30.1360.40">
    <property type="match status" value="1"/>
</dbReference>
<dbReference type="STRING" id="1797711.A2870_00055"/>
<evidence type="ECO:0000256" key="2">
    <source>
        <dbReference type="ARBA" id="ARBA00005912"/>
    </source>
</evidence>
<dbReference type="AlphaFoldDB" id="A0A1F5G629"/>
<feature type="region of interest" description="Disordered" evidence="6">
    <location>
        <begin position="135"/>
        <end position="154"/>
    </location>
</feature>
<dbReference type="InterPro" id="IPR036191">
    <property type="entry name" value="RRF_sf"/>
</dbReference>
<evidence type="ECO:0000256" key="5">
    <source>
        <dbReference type="HAMAP-Rule" id="MF_00040"/>
    </source>
</evidence>
<evidence type="ECO:0000259" key="7">
    <source>
        <dbReference type="Pfam" id="PF01765"/>
    </source>
</evidence>
<dbReference type="PANTHER" id="PTHR20982">
    <property type="entry name" value="RIBOSOME RECYCLING FACTOR"/>
    <property type="match status" value="1"/>
</dbReference>
<dbReference type="Pfam" id="PF01765">
    <property type="entry name" value="RRF"/>
    <property type="match status" value="1"/>
</dbReference>
<dbReference type="SUPFAM" id="SSF55194">
    <property type="entry name" value="Ribosome recycling factor, RRF"/>
    <property type="match status" value="1"/>
</dbReference>
<dbReference type="EMBL" id="MFAZ01000016">
    <property type="protein sequence ID" value="OGD87311.1"/>
    <property type="molecule type" value="Genomic_DNA"/>
</dbReference>
<name>A0A1F5G629_9BACT</name>
<comment type="caution">
    <text evidence="8">The sequence shown here is derived from an EMBL/GenBank/DDBJ whole genome shotgun (WGS) entry which is preliminary data.</text>
</comment>
<dbReference type="GO" id="GO:0005737">
    <property type="term" value="C:cytoplasm"/>
    <property type="evidence" value="ECO:0007669"/>
    <property type="project" value="UniProtKB-SubCell"/>
</dbReference>
<dbReference type="FunFam" id="3.30.1360.40:FF:000001">
    <property type="entry name" value="Ribosome-recycling factor"/>
    <property type="match status" value="1"/>
</dbReference>
<evidence type="ECO:0000256" key="1">
    <source>
        <dbReference type="ARBA" id="ARBA00004496"/>
    </source>
</evidence>
<dbReference type="Gene3D" id="1.10.132.20">
    <property type="entry name" value="Ribosome-recycling factor"/>
    <property type="match status" value="1"/>
</dbReference>
<organism evidence="8 9">
    <name type="scientific">Candidatus Curtissbacteria bacterium RIFCSPHIGHO2_01_FULL_41_11</name>
    <dbReference type="NCBI Taxonomy" id="1797711"/>
    <lineage>
        <taxon>Bacteria</taxon>
        <taxon>Candidatus Curtissiibacteriota</taxon>
    </lineage>
</organism>
<dbReference type="InterPro" id="IPR023584">
    <property type="entry name" value="Ribosome_recyc_fac_dom"/>
</dbReference>
<dbReference type="Proteomes" id="UP000179102">
    <property type="component" value="Unassembled WGS sequence"/>
</dbReference>
<evidence type="ECO:0000256" key="4">
    <source>
        <dbReference type="ARBA" id="ARBA00022917"/>
    </source>
</evidence>
<keyword evidence="3 5" id="KW-0963">Cytoplasm</keyword>
<gene>
    <name evidence="5" type="primary">frr</name>
    <name evidence="8" type="ORF">A2870_00055</name>
</gene>
<dbReference type="PANTHER" id="PTHR20982:SF3">
    <property type="entry name" value="MITOCHONDRIAL RIBOSOME RECYCLING FACTOR PSEUDO 1"/>
    <property type="match status" value="1"/>
</dbReference>
<comment type="similarity">
    <text evidence="2 5">Belongs to the RRF family.</text>
</comment>
<comment type="subcellular location">
    <subcellularLocation>
        <location evidence="1 5">Cytoplasm</location>
    </subcellularLocation>
</comment>
<accession>A0A1F5G629</accession>
<sequence>MMDLNSARLKMNDAISHLKGELAQIRTGRASASLVSDIMVEAYNSKMMVKELAQITTPEPAVILISPWDKSIITNIVGGISKANIGLNGVVDGDLIRIVIPPLTSERREEFIKQMHGTLEKYHVQIRQLRHEAREDLKSQKESGSISEDEEKRLGEQLQKLHDEYIEAIEVAGKAKEEELRQI</sequence>
<dbReference type="GO" id="GO:0006415">
    <property type="term" value="P:translational termination"/>
    <property type="evidence" value="ECO:0007669"/>
    <property type="project" value="UniProtKB-UniRule"/>
</dbReference>